<evidence type="ECO:0000256" key="1">
    <source>
        <dbReference type="SAM" id="MobiDB-lite"/>
    </source>
</evidence>
<reference evidence="3" key="1">
    <citation type="submission" date="2020-10" db="EMBL/GenBank/DDBJ databases">
        <title>Taxonomic study of unclassified bacteria belonging to the class Ktedonobacteria.</title>
        <authorList>
            <person name="Yabe S."/>
            <person name="Wang C.M."/>
            <person name="Zheng Y."/>
            <person name="Sakai Y."/>
            <person name="Cavaletti L."/>
            <person name="Monciardini P."/>
            <person name="Donadio S."/>
        </authorList>
    </citation>
    <scope>NUCLEOTIDE SEQUENCE</scope>
    <source>
        <strain evidence="3">ID150040</strain>
    </source>
</reference>
<keyword evidence="4" id="KW-1185">Reference proteome</keyword>
<organism evidence="3 4">
    <name type="scientific">Reticulibacter mediterranei</name>
    <dbReference type="NCBI Taxonomy" id="2778369"/>
    <lineage>
        <taxon>Bacteria</taxon>
        <taxon>Bacillati</taxon>
        <taxon>Chloroflexota</taxon>
        <taxon>Ktedonobacteria</taxon>
        <taxon>Ktedonobacterales</taxon>
        <taxon>Reticulibacteraceae</taxon>
        <taxon>Reticulibacter</taxon>
    </lineage>
</organism>
<name>A0A8J3J210_9CHLR</name>
<proteinExistence type="predicted"/>
<dbReference type="RefSeq" id="WP_220211474.1">
    <property type="nucleotide sequence ID" value="NZ_BNJK01000003.1"/>
</dbReference>
<accession>A0A8J3J210</accession>
<feature type="region of interest" description="Disordered" evidence="1">
    <location>
        <begin position="141"/>
        <end position="164"/>
    </location>
</feature>
<sequence>MTTQLSSDNEQDLIQDPPNIQPSADTMLIPSFQPVSATAQSPGAPSPYYIQEGDDVPDVGSVSSAFATPFQYSSALPTMNEVQATGGEHVYTATAPTPTPSFGEKKAGRSSLFKIALVTIVTVVVLSVLSLTVFAQPTQPLATTTPQQTPAPAPTTKAVPPAPTAKPTLVPTAMPPVGTQNGIWVPQQLPAGWMDAGLTTGDAIFAERTAWTFADREEAIDFRSIGTMTAARFILTPGGKTRFAQNDRRVANDDFLRVVQKKDLIQSAVGLGPHLVKFQAQDKNQFVWFDVSFQLYQSQRANPDNPKDQRRIDGLEVDATHQPRIHHMSILLHRIDPKNQGADAPMGGSGWLVSNYGLDLPGNTPLEILQPI</sequence>
<protein>
    <submittedName>
        <fullName evidence="3">Uncharacterized protein</fullName>
    </submittedName>
</protein>
<keyword evidence="2" id="KW-1133">Transmembrane helix</keyword>
<dbReference type="AlphaFoldDB" id="A0A8J3J210"/>
<dbReference type="Proteomes" id="UP000597444">
    <property type="component" value="Unassembled WGS sequence"/>
</dbReference>
<feature type="compositionally biased region" description="Polar residues" evidence="1">
    <location>
        <begin position="33"/>
        <end position="43"/>
    </location>
</feature>
<dbReference type="EMBL" id="BNJK01000003">
    <property type="protein sequence ID" value="GHP00903.1"/>
    <property type="molecule type" value="Genomic_DNA"/>
</dbReference>
<feature type="transmembrane region" description="Helical" evidence="2">
    <location>
        <begin position="115"/>
        <end position="135"/>
    </location>
</feature>
<keyword evidence="2" id="KW-0812">Transmembrane</keyword>
<evidence type="ECO:0000313" key="3">
    <source>
        <dbReference type="EMBL" id="GHP00903.1"/>
    </source>
</evidence>
<gene>
    <name evidence="3" type="ORF">KSF_109500</name>
</gene>
<evidence type="ECO:0000313" key="4">
    <source>
        <dbReference type="Proteomes" id="UP000597444"/>
    </source>
</evidence>
<keyword evidence="2" id="KW-0472">Membrane</keyword>
<evidence type="ECO:0000256" key="2">
    <source>
        <dbReference type="SAM" id="Phobius"/>
    </source>
</evidence>
<comment type="caution">
    <text evidence="3">The sequence shown here is derived from an EMBL/GenBank/DDBJ whole genome shotgun (WGS) entry which is preliminary data.</text>
</comment>
<feature type="region of interest" description="Disordered" evidence="1">
    <location>
        <begin position="1"/>
        <end position="46"/>
    </location>
</feature>